<evidence type="ECO:0000313" key="3">
    <source>
        <dbReference type="Proteomes" id="UP000653472"/>
    </source>
</evidence>
<dbReference type="PANTHER" id="PTHR40279">
    <property type="entry name" value="PQQC-LIKE PROTEIN"/>
    <property type="match status" value="1"/>
</dbReference>
<gene>
    <name evidence="2" type="ORF">G7Y82_10865</name>
</gene>
<keyword evidence="1" id="KW-0560">Oxidoreductase</keyword>
<dbReference type="InterPro" id="IPR016084">
    <property type="entry name" value="Haem_Oase-like_multi-hlx"/>
</dbReference>
<evidence type="ECO:0000256" key="1">
    <source>
        <dbReference type="ARBA" id="ARBA00023002"/>
    </source>
</evidence>
<proteinExistence type="predicted"/>
<dbReference type="InterPro" id="IPR039068">
    <property type="entry name" value="PqqC-like"/>
</dbReference>
<dbReference type="RefSeq" id="WP_168148103.1">
    <property type="nucleotide sequence ID" value="NZ_JAAVXB010000005.1"/>
</dbReference>
<dbReference type="Gene3D" id="1.20.910.10">
    <property type="entry name" value="Heme oxygenase-like"/>
    <property type="match status" value="1"/>
</dbReference>
<reference evidence="2" key="1">
    <citation type="submission" date="2020-03" db="EMBL/GenBank/DDBJ databases">
        <title>Solimonas marina sp. nov., isolated from deep seawater of the Pacific Ocean.</title>
        <authorList>
            <person name="Liu X."/>
            <person name="Lai Q."/>
            <person name="Sun F."/>
            <person name="Gai Y."/>
            <person name="Li G."/>
            <person name="Shao Z."/>
        </authorList>
    </citation>
    <scope>NUCLEOTIDE SEQUENCE</scope>
    <source>
        <strain evidence="2">C16B3</strain>
    </source>
</reference>
<accession>A0A969WAZ0</accession>
<sequence>MSFFERLQQETTSDRQRLYTAPLIRAAFAGQVNRDDYIAFLSQAYHHVRHTVPLMMACGARLGAEDEWLREKIAHYIEEEIGHQEWILDDIREAGGDAEAVRNSRPHPETELMVAYAYDTITRGNPVGFFGMVFVLESTSIELASGAASTLQGALGLPKQAFTYLTTHGAVDVSHLDFFRKLVEQLRRDEDRDAVLHAARMFFRLYGDVFRSIEPMRKAA</sequence>
<dbReference type="EMBL" id="JAAVXB010000005">
    <property type="protein sequence ID" value="NKF22819.1"/>
    <property type="molecule type" value="Genomic_DNA"/>
</dbReference>
<dbReference type="SUPFAM" id="SSF48613">
    <property type="entry name" value="Heme oxygenase-like"/>
    <property type="match status" value="1"/>
</dbReference>
<dbReference type="SMART" id="SM01236">
    <property type="entry name" value="Haem_oxygenase_2"/>
    <property type="match status" value="1"/>
</dbReference>
<dbReference type="GO" id="GO:0016491">
    <property type="term" value="F:oxidoreductase activity"/>
    <property type="evidence" value="ECO:0007669"/>
    <property type="project" value="UniProtKB-KW"/>
</dbReference>
<evidence type="ECO:0000313" key="2">
    <source>
        <dbReference type="EMBL" id="NKF22819.1"/>
    </source>
</evidence>
<organism evidence="2 3">
    <name type="scientific">Solimonas marina</name>
    <dbReference type="NCBI Taxonomy" id="2714601"/>
    <lineage>
        <taxon>Bacteria</taxon>
        <taxon>Pseudomonadati</taxon>
        <taxon>Pseudomonadota</taxon>
        <taxon>Gammaproteobacteria</taxon>
        <taxon>Nevskiales</taxon>
        <taxon>Nevskiaceae</taxon>
        <taxon>Solimonas</taxon>
    </lineage>
</organism>
<dbReference type="Proteomes" id="UP000653472">
    <property type="component" value="Unassembled WGS sequence"/>
</dbReference>
<protein>
    <submittedName>
        <fullName evidence="2">Iron-containing redox enzyme family protein</fullName>
    </submittedName>
</protein>
<dbReference type="AlphaFoldDB" id="A0A969WAZ0"/>
<dbReference type="PANTHER" id="PTHR40279:SF3">
    <property type="entry name" value="4-AMINOBENZOATE SYNTHASE"/>
    <property type="match status" value="1"/>
</dbReference>
<dbReference type="Pfam" id="PF14518">
    <property type="entry name" value="Haem_oxygenas_2"/>
    <property type="match status" value="1"/>
</dbReference>
<keyword evidence="3" id="KW-1185">Reference proteome</keyword>
<comment type="caution">
    <text evidence="2">The sequence shown here is derived from an EMBL/GenBank/DDBJ whole genome shotgun (WGS) entry which is preliminary data.</text>
</comment>
<name>A0A969WAZ0_9GAMM</name>